<comment type="caution">
    <text evidence="2">The sequence shown here is derived from an EMBL/GenBank/DDBJ whole genome shotgun (WGS) entry which is preliminary data.</text>
</comment>
<dbReference type="InterPro" id="IPR002734">
    <property type="entry name" value="RibDG_C"/>
</dbReference>
<gene>
    <name evidence="2" type="ORF">FVP77_05865</name>
</gene>
<dbReference type="AlphaFoldDB" id="A0A5C8I1J7"/>
<reference evidence="2 3" key="1">
    <citation type="submission" date="2019-08" db="EMBL/GenBank/DDBJ databases">
        <authorList>
            <person name="Dong K."/>
        </authorList>
    </citation>
    <scope>NUCLEOTIDE SEQUENCE [LARGE SCALE GENOMIC DNA]</scope>
    <source>
        <strain evidence="2 3">JCM14558</strain>
    </source>
</reference>
<accession>A0A5C8I1J7</accession>
<dbReference type="GO" id="GO:0009231">
    <property type="term" value="P:riboflavin biosynthetic process"/>
    <property type="evidence" value="ECO:0007669"/>
    <property type="project" value="InterPro"/>
</dbReference>
<evidence type="ECO:0000313" key="2">
    <source>
        <dbReference type="EMBL" id="TXK12968.1"/>
    </source>
</evidence>
<dbReference type="Pfam" id="PF01872">
    <property type="entry name" value="RibD_C"/>
    <property type="match status" value="1"/>
</dbReference>
<dbReference type="RefSeq" id="WP_147893661.1">
    <property type="nucleotide sequence ID" value="NZ_BAAANR010000001.1"/>
</dbReference>
<organism evidence="2 3">
    <name type="scientific">Microbacterium hatanonis</name>
    <dbReference type="NCBI Taxonomy" id="404366"/>
    <lineage>
        <taxon>Bacteria</taxon>
        <taxon>Bacillati</taxon>
        <taxon>Actinomycetota</taxon>
        <taxon>Actinomycetes</taxon>
        <taxon>Micrococcales</taxon>
        <taxon>Microbacteriaceae</taxon>
        <taxon>Microbacterium</taxon>
    </lineage>
</organism>
<dbReference type="Gene3D" id="3.40.430.10">
    <property type="entry name" value="Dihydrofolate Reductase, subunit A"/>
    <property type="match status" value="1"/>
</dbReference>
<keyword evidence="3" id="KW-1185">Reference proteome</keyword>
<evidence type="ECO:0000313" key="3">
    <source>
        <dbReference type="Proteomes" id="UP000321034"/>
    </source>
</evidence>
<protein>
    <submittedName>
        <fullName evidence="2">Dihydrofolate reductase</fullName>
    </submittedName>
</protein>
<dbReference type="GO" id="GO:0008703">
    <property type="term" value="F:5-amino-6-(5-phosphoribosylamino)uracil reductase activity"/>
    <property type="evidence" value="ECO:0007669"/>
    <property type="project" value="InterPro"/>
</dbReference>
<dbReference type="EMBL" id="VRSV01000001">
    <property type="protein sequence ID" value="TXK12968.1"/>
    <property type="molecule type" value="Genomic_DNA"/>
</dbReference>
<dbReference type="PANTHER" id="PTHR38011">
    <property type="entry name" value="DIHYDROFOLATE REDUCTASE FAMILY PROTEIN (AFU_ORTHOLOGUE AFUA_8G06820)"/>
    <property type="match status" value="1"/>
</dbReference>
<dbReference type="OrthoDB" id="3427770at2"/>
<dbReference type="PANTHER" id="PTHR38011:SF12">
    <property type="entry name" value="BIFUNCTIONAL DEAMINASE-REDUCTASE DOMAIN PROTEIN"/>
    <property type="match status" value="1"/>
</dbReference>
<dbReference type="SUPFAM" id="SSF53597">
    <property type="entry name" value="Dihydrofolate reductase-like"/>
    <property type="match status" value="1"/>
</dbReference>
<dbReference type="Proteomes" id="UP000321034">
    <property type="component" value="Unassembled WGS sequence"/>
</dbReference>
<evidence type="ECO:0000259" key="1">
    <source>
        <dbReference type="Pfam" id="PF01872"/>
    </source>
</evidence>
<proteinExistence type="predicted"/>
<name>A0A5C8I1J7_9MICO</name>
<dbReference type="InterPro" id="IPR050765">
    <property type="entry name" value="Riboflavin_Biosynth_HTPR"/>
</dbReference>
<sequence length="187" mass="20390">MTRIVYNTATTLNGFLADDADSLAWLFAVPGAPEAEDDFARFLDGVGAFVMGATTYEWVWANDEEENPGSWAATYGSRPCFVVTHRQLRTPEGADVTFVQGPAADWVETVIEAAAGKDVWIVGGGDLVGQFADIDRLDEVRVSVAPAVLPSGRPLLPRRLESDRLHLEQVQQKGQLAELVYRVSPRG</sequence>
<feature type="domain" description="Bacterial bifunctional deaminase-reductase C-terminal" evidence="1">
    <location>
        <begin position="4"/>
        <end position="172"/>
    </location>
</feature>
<dbReference type="InterPro" id="IPR024072">
    <property type="entry name" value="DHFR-like_dom_sf"/>
</dbReference>